<dbReference type="AlphaFoldDB" id="A0A5C7GZ11"/>
<protein>
    <submittedName>
        <fullName evidence="2">Uncharacterized protein</fullName>
    </submittedName>
</protein>
<gene>
    <name evidence="2" type="ORF">EZV62_025869</name>
</gene>
<reference evidence="3" key="1">
    <citation type="journal article" date="2019" name="Gigascience">
        <title>De novo genome assembly of the endangered Acer yangbiense, a plant species with extremely small populations endemic to Yunnan Province, China.</title>
        <authorList>
            <person name="Yang J."/>
            <person name="Wariss H.M."/>
            <person name="Tao L."/>
            <person name="Zhang R."/>
            <person name="Yun Q."/>
            <person name="Hollingsworth P."/>
            <person name="Dao Z."/>
            <person name="Luo G."/>
            <person name="Guo H."/>
            <person name="Ma Y."/>
            <person name="Sun W."/>
        </authorList>
    </citation>
    <scope>NUCLEOTIDE SEQUENCE [LARGE SCALE GENOMIC DNA]</scope>
    <source>
        <strain evidence="3">cv. Malutang</strain>
    </source>
</reference>
<sequence>MEKPNQDIVLLLFFFLLITSHSSLSSARPLNHIVHHHHHHLPQSESESESIFRIALPSDHIHSMEDMTIKRSPCSDHHHAMESAADTRVLAYPKLAGKYGKLVLNVLPKGVVPPSAPGKGTNDVKN</sequence>
<organism evidence="2 3">
    <name type="scientific">Acer yangbiense</name>
    <dbReference type="NCBI Taxonomy" id="1000413"/>
    <lineage>
        <taxon>Eukaryota</taxon>
        <taxon>Viridiplantae</taxon>
        <taxon>Streptophyta</taxon>
        <taxon>Embryophyta</taxon>
        <taxon>Tracheophyta</taxon>
        <taxon>Spermatophyta</taxon>
        <taxon>Magnoliopsida</taxon>
        <taxon>eudicotyledons</taxon>
        <taxon>Gunneridae</taxon>
        <taxon>Pentapetalae</taxon>
        <taxon>rosids</taxon>
        <taxon>malvids</taxon>
        <taxon>Sapindales</taxon>
        <taxon>Sapindaceae</taxon>
        <taxon>Hippocastanoideae</taxon>
        <taxon>Acereae</taxon>
        <taxon>Acer</taxon>
    </lineage>
</organism>
<feature type="chain" id="PRO_5022862223" evidence="1">
    <location>
        <begin position="28"/>
        <end position="126"/>
    </location>
</feature>
<evidence type="ECO:0000256" key="1">
    <source>
        <dbReference type="SAM" id="SignalP"/>
    </source>
</evidence>
<name>A0A5C7GZ11_9ROSI</name>
<keyword evidence="1" id="KW-0732">Signal</keyword>
<dbReference type="OrthoDB" id="1937538at2759"/>
<proteinExistence type="predicted"/>
<evidence type="ECO:0000313" key="2">
    <source>
        <dbReference type="EMBL" id="TXG49994.1"/>
    </source>
</evidence>
<evidence type="ECO:0000313" key="3">
    <source>
        <dbReference type="Proteomes" id="UP000323000"/>
    </source>
</evidence>
<keyword evidence="3" id="KW-1185">Reference proteome</keyword>
<dbReference type="Proteomes" id="UP000323000">
    <property type="component" value="Chromosome 12"/>
</dbReference>
<dbReference type="EMBL" id="VAHF01000012">
    <property type="protein sequence ID" value="TXG49994.1"/>
    <property type="molecule type" value="Genomic_DNA"/>
</dbReference>
<comment type="caution">
    <text evidence="2">The sequence shown here is derived from an EMBL/GenBank/DDBJ whole genome shotgun (WGS) entry which is preliminary data.</text>
</comment>
<accession>A0A5C7GZ11</accession>
<feature type="signal peptide" evidence="1">
    <location>
        <begin position="1"/>
        <end position="27"/>
    </location>
</feature>